<gene>
    <name evidence="1" type="ORF">AVDCRST_MAG05-3622</name>
</gene>
<name>A0A6J4TFB2_9ACTN</name>
<evidence type="ECO:0000313" key="1">
    <source>
        <dbReference type="EMBL" id="CAA9521177.1"/>
    </source>
</evidence>
<dbReference type="AlphaFoldDB" id="A0A6J4TFB2"/>
<proteinExistence type="predicted"/>
<reference evidence="1" key="1">
    <citation type="submission" date="2020-02" db="EMBL/GenBank/DDBJ databases">
        <authorList>
            <person name="Meier V. D."/>
        </authorList>
    </citation>
    <scope>NUCLEOTIDE SEQUENCE</scope>
    <source>
        <strain evidence="1">AVDCRST_MAG05</strain>
    </source>
</reference>
<protein>
    <submittedName>
        <fullName evidence="1">Uncharacterized protein</fullName>
    </submittedName>
</protein>
<accession>A0A6J4TFB2</accession>
<dbReference type="EMBL" id="CADCVM010000401">
    <property type="protein sequence ID" value="CAA9521177.1"/>
    <property type="molecule type" value="Genomic_DNA"/>
</dbReference>
<organism evidence="1">
    <name type="scientific">uncultured Rubrobacteraceae bacterium</name>
    <dbReference type="NCBI Taxonomy" id="349277"/>
    <lineage>
        <taxon>Bacteria</taxon>
        <taxon>Bacillati</taxon>
        <taxon>Actinomycetota</taxon>
        <taxon>Rubrobacteria</taxon>
        <taxon>Rubrobacterales</taxon>
        <taxon>Rubrobacteraceae</taxon>
        <taxon>environmental samples</taxon>
    </lineage>
</organism>
<sequence>MWGAISAASTTGLRIDIPPSLGRNWKSSRHPARWSLLVHEQLPQARLRPG</sequence>